<name>A0ABN9SJI3_9DINO</name>
<sequence>DMLQATAQEASTDVEDARAKIQEITDQLAQNDQKLKDATAVRSEEEKEFQASESKLVDAADMLTRAIAALNKAAEGGGTSLAQQSFRSKGLKPVLVGLGAVIEAAEIRSTLPPERLTAMLQELEGAAKDAPGNDKPGSKSNTVIMVMEDMRGKAAEQLEKVRATEAEALHNFRLLKASVERSSANAGTELAEVKSEMSASQERLASTNGELRVVAKLLALAQDALKSSQSACIEAAADHEKSVHDVEAELAALGEAEKLLAEASGSTAYSLAQVSLARSHDGSAARISAAIGREAPAPQTPTGLAPELEELVSSQLICPISHRIMEYAVITPSGHTYDQAALLQWLRRRSVDPLSMEPLAASSLVPNRALHSEVIEQLEKLSAKGVADGDMQLADASMAKLESVRKAHASLLLSDQRHVGRLEWIGDQCVSYATWSRLLLQAHLAGLSHLPLLR</sequence>
<dbReference type="Gene3D" id="3.30.40.10">
    <property type="entry name" value="Zinc/RING finger domain, C3HC4 (zinc finger)"/>
    <property type="match status" value="1"/>
</dbReference>
<dbReference type="PANTHER" id="PTHR45958:SF18">
    <property type="entry name" value="U-BOX DOMAIN-CONTAINING PROTEIN"/>
    <property type="match status" value="1"/>
</dbReference>
<feature type="coiled-coil region" evidence="1">
    <location>
        <begin position="147"/>
        <end position="210"/>
    </location>
</feature>
<evidence type="ECO:0000313" key="4">
    <source>
        <dbReference type="Proteomes" id="UP001189429"/>
    </source>
</evidence>
<dbReference type="Pfam" id="PF04564">
    <property type="entry name" value="U-box"/>
    <property type="match status" value="1"/>
</dbReference>
<accession>A0ABN9SJI3</accession>
<dbReference type="InterPro" id="IPR003613">
    <property type="entry name" value="Ubox_domain"/>
</dbReference>
<evidence type="ECO:0000256" key="1">
    <source>
        <dbReference type="SAM" id="Coils"/>
    </source>
</evidence>
<feature type="non-terminal residue" evidence="3">
    <location>
        <position position="1"/>
    </location>
</feature>
<keyword evidence="4" id="KW-1185">Reference proteome</keyword>
<dbReference type="SMART" id="SM00504">
    <property type="entry name" value="Ubox"/>
    <property type="match status" value="1"/>
</dbReference>
<evidence type="ECO:0000313" key="3">
    <source>
        <dbReference type="EMBL" id="CAK0831913.1"/>
    </source>
</evidence>
<keyword evidence="1" id="KW-0175">Coiled coil</keyword>
<dbReference type="CDD" id="cd16655">
    <property type="entry name" value="RING-Ubox_WDSUB1-like"/>
    <property type="match status" value="1"/>
</dbReference>
<dbReference type="InterPro" id="IPR052608">
    <property type="entry name" value="U-box_domain_protein"/>
</dbReference>
<feature type="domain" description="U-box" evidence="2">
    <location>
        <begin position="311"/>
        <end position="384"/>
    </location>
</feature>
<evidence type="ECO:0000259" key="2">
    <source>
        <dbReference type="PROSITE" id="PS51698"/>
    </source>
</evidence>
<dbReference type="PROSITE" id="PS51698">
    <property type="entry name" value="U_BOX"/>
    <property type="match status" value="1"/>
</dbReference>
<gene>
    <name evidence="3" type="ORF">PCOR1329_LOCUS30129</name>
</gene>
<organism evidence="3 4">
    <name type="scientific">Prorocentrum cordatum</name>
    <dbReference type="NCBI Taxonomy" id="2364126"/>
    <lineage>
        <taxon>Eukaryota</taxon>
        <taxon>Sar</taxon>
        <taxon>Alveolata</taxon>
        <taxon>Dinophyceae</taxon>
        <taxon>Prorocentrales</taxon>
        <taxon>Prorocentraceae</taxon>
        <taxon>Prorocentrum</taxon>
    </lineage>
</organism>
<dbReference type="PANTHER" id="PTHR45958">
    <property type="entry name" value="RING-TYPE E3 UBIQUITIN TRANSFERASE"/>
    <property type="match status" value="1"/>
</dbReference>
<comment type="caution">
    <text evidence="3">The sequence shown here is derived from an EMBL/GenBank/DDBJ whole genome shotgun (WGS) entry which is preliminary data.</text>
</comment>
<dbReference type="SUPFAM" id="SSF57850">
    <property type="entry name" value="RING/U-box"/>
    <property type="match status" value="1"/>
</dbReference>
<dbReference type="EMBL" id="CAUYUJ010011503">
    <property type="protein sequence ID" value="CAK0831913.1"/>
    <property type="molecule type" value="Genomic_DNA"/>
</dbReference>
<reference evidence="3" key="1">
    <citation type="submission" date="2023-10" db="EMBL/GenBank/DDBJ databases">
        <authorList>
            <person name="Chen Y."/>
            <person name="Shah S."/>
            <person name="Dougan E. K."/>
            <person name="Thang M."/>
            <person name="Chan C."/>
        </authorList>
    </citation>
    <scope>NUCLEOTIDE SEQUENCE [LARGE SCALE GENOMIC DNA]</scope>
</reference>
<protein>
    <recommendedName>
        <fullName evidence="2">U-box domain-containing protein</fullName>
    </recommendedName>
</protein>
<dbReference type="InterPro" id="IPR013083">
    <property type="entry name" value="Znf_RING/FYVE/PHD"/>
</dbReference>
<dbReference type="Proteomes" id="UP001189429">
    <property type="component" value="Unassembled WGS sequence"/>
</dbReference>
<feature type="coiled-coil region" evidence="1">
    <location>
        <begin position="7"/>
        <end position="48"/>
    </location>
</feature>
<proteinExistence type="predicted"/>